<proteinExistence type="predicted"/>
<feature type="domain" description="DUF7330" evidence="1">
    <location>
        <begin position="4"/>
        <end position="182"/>
    </location>
</feature>
<sequence length="212" mass="23745">MPTNNLVVHTRRTPISGVFRIDPEDAISYLPEYLRKTGRRGRRRTTPNASFYAKHAPITLDLGIVSTSPENRVSRVEVANRSGDITVKLAPKRIYLDVCSRKGNVVVFLPRNFAGKLKLRSRHGQLIFLPALSRIMRLAKMRDRDALVFVGQAADQIDDGTPKSTDACELYSRSGDIVVGLSGEDTYKREETNFWKKLGGYLRGDVSVEHSA</sequence>
<dbReference type="EMBL" id="KV425560">
    <property type="protein sequence ID" value="KZT27940.1"/>
    <property type="molecule type" value="Genomic_DNA"/>
</dbReference>
<name>A0A165UC74_9AGAM</name>
<evidence type="ECO:0000313" key="3">
    <source>
        <dbReference type="Proteomes" id="UP000076761"/>
    </source>
</evidence>
<dbReference type="InterPro" id="IPR055754">
    <property type="entry name" value="DUF7330"/>
</dbReference>
<dbReference type="Pfam" id="PF24016">
    <property type="entry name" value="DUF7330"/>
    <property type="match status" value="1"/>
</dbReference>
<organism evidence="2 3">
    <name type="scientific">Neolentinus lepideus HHB14362 ss-1</name>
    <dbReference type="NCBI Taxonomy" id="1314782"/>
    <lineage>
        <taxon>Eukaryota</taxon>
        <taxon>Fungi</taxon>
        <taxon>Dikarya</taxon>
        <taxon>Basidiomycota</taxon>
        <taxon>Agaricomycotina</taxon>
        <taxon>Agaricomycetes</taxon>
        <taxon>Gloeophyllales</taxon>
        <taxon>Gloeophyllaceae</taxon>
        <taxon>Neolentinus</taxon>
    </lineage>
</organism>
<accession>A0A165UC74</accession>
<reference evidence="2 3" key="1">
    <citation type="journal article" date="2016" name="Mol. Biol. Evol.">
        <title>Comparative Genomics of Early-Diverging Mushroom-Forming Fungi Provides Insights into the Origins of Lignocellulose Decay Capabilities.</title>
        <authorList>
            <person name="Nagy L.G."/>
            <person name="Riley R."/>
            <person name="Tritt A."/>
            <person name="Adam C."/>
            <person name="Daum C."/>
            <person name="Floudas D."/>
            <person name="Sun H."/>
            <person name="Yadav J.S."/>
            <person name="Pangilinan J."/>
            <person name="Larsson K.H."/>
            <person name="Matsuura K."/>
            <person name="Barry K."/>
            <person name="Labutti K."/>
            <person name="Kuo R."/>
            <person name="Ohm R.A."/>
            <person name="Bhattacharya S.S."/>
            <person name="Shirouzu T."/>
            <person name="Yoshinaga Y."/>
            <person name="Martin F.M."/>
            <person name="Grigoriev I.V."/>
            <person name="Hibbett D.S."/>
        </authorList>
    </citation>
    <scope>NUCLEOTIDE SEQUENCE [LARGE SCALE GENOMIC DNA]</scope>
    <source>
        <strain evidence="2 3">HHB14362 ss-1</strain>
    </source>
</reference>
<dbReference type="AlphaFoldDB" id="A0A165UC74"/>
<evidence type="ECO:0000313" key="2">
    <source>
        <dbReference type="EMBL" id="KZT27940.1"/>
    </source>
</evidence>
<keyword evidence="3" id="KW-1185">Reference proteome</keyword>
<dbReference type="Proteomes" id="UP000076761">
    <property type="component" value="Unassembled WGS sequence"/>
</dbReference>
<dbReference type="InParanoid" id="A0A165UC74"/>
<dbReference type="OrthoDB" id="2593559at2759"/>
<protein>
    <recommendedName>
        <fullName evidence="1">DUF7330 domain-containing protein</fullName>
    </recommendedName>
</protein>
<gene>
    <name evidence="2" type="ORF">NEOLEDRAFT_72333</name>
</gene>
<evidence type="ECO:0000259" key="1">
    <source>
        <dbReference type="Pfam" id="PF24016"/>
    </source>
</evidence>